<evidence type="ECO:0000313" key="3">
    <source>
        <dbReference type="Proteomes" id="UP000198226"/>
    </source>
</evidence>
<evidence type="ECO:0000313" key="2">
    <source>
        <dbReference type="EMBL" id="SCG47911.1"/>
    </source>
</evidence>
<dbReference type="GO" id="GO:0016853">
    <property type="term" value="F:isomerase activity"/>
    <property type="evidence" value="ECO:0007669"/>
    <property type="project" value="UniProtKB-KW"/>
</dbReference>
<dbReference type="SUPFAM" id="SSF51182">
    <property type="entry name" value="RmlC-like cupins"/>
    <property type="match status" value="1"/>
</dbReference>
<evidence type="ECO:0000259" key="1">
    <source>
        <dbReference type="Pfam" id="PF07883"/>
    </source>
</evidence>
<dbReference type="RefSeq" id="WP_067310541.1">
    <property type="nucleotide sequence ID" value="NZ_LRMV01000093.1"/>
</dbReference>
<dbReference type="OrthoDB" id="9090296at2"/>
<proteinExistence type="predicted"/>
<dbReference type="PANTHER" id="PTHR36440:SF1">
    <property type="entry name" value="PUTATIVE (AFU_ORTHOLOGUE AFUA_8G07350)-RELATED"/>
    <property type="match status" value="1"/>
</dbReference>
<dbReference type="Pfam" id="PF07883">
    <property type="entry name" value="Cupin_2"/>
    <property type="match status" value="1"/>
</dbReference>
<dbReference type="InterPro" id="IPR013096">
    <property type="entry name" value="Cupin_2"/>
</dbReference>
<gene>
    <name evidence="2" type="ORF">GA0070623_1521</name>
</gene>
<reference evidence="3" key="1">
    <citation type="submission" date="2016-06" db="EMBL/GenBank/DDBJ databases">
        <authorList>
            <person name="Varghese N."/>
            <person name="Submissions Spin"/>
        </authorList>
    </citation>
    <scope>NUCLEOTIDE SEQUENCE [LARGE SCALE GENOMIC DNA]</scope>
    <source>
        <strain evidence="3">DSM 44983</strain>
    </source>
</reference>
<keyword evidence="2" id="KW-0413">Isomerase</keyword>
<dbReference type="InterPro" id="IPR053146">
    <property type="entry name" value="QDO-like"/>
</dbReference>
<dbReference type="InterPro" id="IPR011051">
    <property type="entry name" value="RmlC_Cupin_sf"/>
</dbReference>
<protein>
    <submittedName>
        <fullName evidence="2">Mannose-6-phosphate isomerase, cupin superfamily</fullName>
    </submittedName>
</protein>
<keyword evidence="3" id="KW-1185">Reference proteome</keyword>
<dbReference type="InterPro" id="IPR014710">
    <property type="entry name" value="RmlC-like_jellyroll"/>
</dbReference>
<organism evidence="2 3">
    <name type="scientific">Micromonospora rifamycinica</name>
    <dbReference type="NCBI Taxonomy" id="291594"/>
    <lineage>
        <taxon>Bacteria</taxon>
        <taxon>Bacillati</taxon>
        <taxon>Actinomycetota</taxon>
        <taxon>Actinomycetes</taxon>
        <taxon>Micromonosporales</taxon>
        <taxon>Micromonosporaceae</taxon>
        <taxon>Micromonospora</taxon>
    </lineage>
</organism>
<sequence>MTLPADDPSRSLTVADPDDPGTTYISLVGNTYGMLITGAQTGGRYCLIDMRVPDGGGPPPHRHDFEEMFTVLDGEIEFTFRGERHTVRAGSTINVPANAPHHFRNVSGAPARMLCMCTPAGQDEYFLRIGDVLAGRDAPPPTLTPDELAQRRRLAVELAPAYRSEFL</sequence>
<dbReference type="Gene3D" id="2.60.120.10">
    <property type="entry name" value="Jelly Rolls"/>
    <property type="match status" value="1"/>
</dbReference>
<dbReference type="PANTHER" id="PTHR36440">
    <property type="entry name" value="PUTATIVE (AFU_ORTHOLOGUE AFUA_8G07350)-RELATED"/>
    <property type="match status" value="1"/>
</dbReference>
<dbReference type="EMBL" id="LT607752">
    <property type="protein sequence ID" value="SCG47911.1"/>
    <property type="molecule type" value="Genomic_DNA"/>
</dbReference>
<feature type="domain" description="Cupin type-2" evidence="1">
    <location>
        <begin position="50"/>
        <end position="116"/>
    </location>
</feature>
<name>A0A120F896_9ACTN</name>
<dbReference type="AlphaFoldDB" id="A0A120F896"/>
<accession>A0A120F896</accession>
<dbReference type="Proteomes" id="UP000198226">
    <property type="component" value="Chromosome I"/>
</dbReference>